<gene>
    <name evidence="7" type="ORF">Kpho01_00670</name>
</gene>
<evidence type="ECO:0000256" key="1">
    <source>
        <dbReference type="ARBA" id="ARBA00023235"/>
    </source>
</evidence>
<dbReference type="SUPFAM" id="SSF53756">
    <property type="entry name" value="UDP-Glycosyltransferase/glycogen phosphorylase"/>
    <property type="match status" value="1"/>
</dbReference>
<dbReference type="NCBIfam" id="TIGR00236">
    <property type="entry name" value="wecB"/>
    <property type="match status" value="1"/>
</dbReference>
<feature type="domain" description="UDP-N-acetylglucosamine 2-epimerase" evidence="6">
    <location>
        <begin position="45"/>
        <end position="409"/>
    </location>
</feature>
<evidence type="ECO:0000313" key="7">
    <source>
        <dbReference type="EMBL" id="GLW52056.1"/>
    </source>
</evidence>
<dbReference type="RefSeq" id="WP_063737695.1">
    <property type="nucleotide sequence ID" value="NZ_BSRX01000001.1"/>
</dbReference>
<dbReference type="Proteomes" id="UP001165143">
    <property type="component" value="Unassembled WGS sequence"/>
</dbReference>
<reference evidence="7" key="1">
    <citation type="submission" date="2023-02" db="EMBL/GenBank/DDBJ databases">
        <title>Kitasatospora phosalacinea NBRC 14362.</title>
        <authorList>
            <person name="Ichikawa N."/>
            <person name="Sato H."/>
            <person name="Tonouchi N."/>
        </authorList>
    </citation>
    <scope>NUCLEOTIDE SEQUENCE</scope>
    <source>
        <strain evidence="7">NBRC 14362</strain>
    </source>
</reference>
<dbReference type="PANTHER" id="PTHR43174">
    <property type="entry name" value="UDP-N-ACETYLGLUCOSAMINE 2-EPIMERASE"/>
    <property type="match status" value="1"/>
</dbReference>
<dbReference type="Pfam" id="PF02350">
    <property type="entry name" value="Epimerase_2"/>
    <property type="match status" value="1"/>
</dbReference>
<dbReference type="EC" id="5.1.3.14" evidence="3"/>
<dbReference type="InterPro" id="IPR029767">
    <property type="entry name" value="WecB-like"/>
</dbReference>
<dbReference type="PANTHER" id="PTHR43174:SF2">
    <property type="entry name" value="UDP-N-ACETYLGLUCOSAMINE 2-EPIMERASE"/>
    <property type="match status" value="1"/>
</dbReference>
<name>A0A9W6PBG5_9ACTN</name>
<comment type="similarity">
    <text evidence="2 4">Belongs to the UDP-N-acetylglucosamine 2-epimerase family.</text>
</comment>
<organism evidence="7 8">
    <name type="scientific">Kitasatospora phosalacinea</name>
    <dbReference type="NCBI Taxonomy" id="2065"/>
    <lineage>
        <taxon>Bacteria</taxon>
        <taxon>Bacillati</taxon>
        <taxon>Actinomycetota</taxon>
        <taxon>Actinomycetes</taxon>
        <taxon>Kitasatosporales</taxon>
        <taxon>Streptomycetaceae</taxon>
        <taxon>Kitasatospora</taxon>
    </lineage>
</organism>
<evidence type="ECO:0000313" key="8">
    <source>
        <dbReference type="Proteomes" id="UP001165143"/>
    </source>
</evidence>
<feature type="compositionally biased region" description="Gly residues" evidence="5">
    <location>
        <begin position="7"/>
        <end position="18"/>
    </location>
</feature>
<dbReference type="InterPro" id="IPR003331">
    <property type="entry name" value="UDP_GlcNAc_Epimerase_2_dom"/>
</dbReference>
<evidence type="ECO:0000259" key="6">
    <source>
        <dbReference type="Pfam" id="PF02350"/>
    </source>
</evidence>
<dbReference type="Gene3D" id="3.40.50.2000">
    <property type="entry name" value="Glycogen Phosphorylase B"/>
    <property type="match status" value="2"/>
</dbReference>
<proteinExistence type="inferred from homology"/>
<evidence type="ECO:0000256" key="3">
    <source>
        <dbReference type="ARBA" id="ARBA00038858"/>
    </source>
</evidence>
<evidence type="ECO:0000256" key="4">
    <source>
        <dbReference type="RuleBase" id="RU003513"/>
    </source>
</evidence>
<dbReference type="CDD" id="cd03786">
    <property type="entry name" value="GTB_UDP-GlcNAc_2-Epimerase"/>
    <property type="match status" value="1"/>
</dbReference>
<feature type="region of interest" description="Disordered" evidence="5">
    <location>
        <begin position="1"/>
        <end position="23"/>
    </location>
</feature>
<accession>A0A9W6PBG5</accession>
<evidence type="ECO:0000256" key="5">
    <source>
        <dbReference type="SAM" id="MobiDB-lite"/>
    </source>
</evidence>
<dbReference type="AlphaFoldDB" id="A0A9W6PBG5"/>
<comment type="caution">
    <text evidence="7">The sequence shown here is derived from an EMBL/GenBank/DDBJ whole genome shotgun (WGS) entry which is preliminary data.</text>
</comment>
<keyword evidence="1 4" id="KW-0413">Isomerase</keyword>
<dbReference type="GO" id="GO:0008761">
    <property type="term" value="F:UDP-N-acetylglucosamine 2-epimerase activity"/>
    <property type="evidence" value="ECO:0007669"/>
    <property type="project" value="UniProtKB-EC"/>
</dbReference>
<evidence type="ECO:0000256" key="2">
    <source>
        <dbReference type="ARBA" id="ARBA00038209"/>
    </source>
</evidence>
<protein>
    <recommendedName>
        <fullName evidence="3">UDP-N-acetylglucosamine 2-epimerase (non-hydrolyzing)</fullName>
        <ecNumber evidence="3">5.1.3.14</ecNumber>
    </recommendedName>
</protein>
<dbReference type="EMBL" id="BSRX01000001">
    <property type="protein sequence ID" value="GLW52056.1"/>
    <property type="molecule type" value="Genomic_DNA"/>
</dbReference>
<sequence>MAERQDGPGGAGASGASGGEDRRTRVLVAVGTRPEAIKMVPVIRALRASTRLRPLVVSTGQHRELLAEVFDLAGIRPDVDLAVGEPGLPLNHLFARVLSGLQEALAELLGPADSVAVDGPSARYPAWALVHGDTSSAAAVALAAFHLRMPVAHVEAGLRTHRTATPFPEELNRQLVARIAAFHLAPTSLNEENLILEGVRHEQVFVTGNTAVDALLWASATTSASARPSGRPEVDALLADPGRRIVVVTAHRRENLATGALGHVAAALAQVAAERPDTAFVLPLHPNPAVRAQLRPALDPLPNVLLTEPLPYPVFAALLGRAVLVVTDSGGVQEEAPALGVPVLVTRESTERTEGVDAGTLRLVGTETGAVAAAVRRLLDDDGARAAMAAADNPYGDGHAAERIVAALEHLTFRTPKPARFGSGYRRASVLRAAGFDEAAIHRAERAGA</sequence>